<dbReference type="OrthoDB" id="9767044at2"/>
<dbReference type="GO" id="GO:0016491">
    <property type="term" value="F:oxidoreductase activity"/>
    <property type="evidence" value="ECO:0007669"/>
    <property type="project" value="InterPro"/>
</dbReference>
<dbReference type="Pfam" id="PF00148">
    <property type="entry name" value="Oxidored_nitro"/>
    <property type="match status" value="1"/>
</dbReference>
<keyword evidence="3" id="KW-1185">Reference proteome</keyword>
<dbReference type="STRING" id="86416.Clopa_2126"/>
<dbReference type="Gene3D" id="3.40.50.1980">
    <property type="entry name" value="Nitrogenase molybdenum iron protein domain"/>
    <property type="match status" value="3"/>
</dbReference>
<sequence>MAKVKKINLDFVDVENREKRLGTITAWDGSASDLVKESNYQIRALKKGKSCGGERGTGCKLCELKMPFNQQTMCSQSIVACQVGNIPDAILIEHSSIGCSAAHPRFNVGYKIGLIRRGKKVENIQIVSTNLLEKDMVFGATQKLRQSIQDAWVRFKPKAIFISAACATAIIGEDIASVAREAENELGIPVIPLSCEGFRSKHWSTGFDISQHGILRQIVNKHPKKQKDLINIIALWGTDYFSEMLNPIGLRVNYVIDMATVDELAQSSEAAASATFCFTLGSYMAAALEQEYGVPEIKAPQPYGLKGTDTWLREIGKLVNKENQVEEFIKKEHERVKPKIDELKEKLKGVRGFVATGSAYAHGIITVLKELGIEVNGSVVFHHDPVYDGGNEEQDTLKFLVDNYGDVEHFTVSKTQQFQFYGILRRVSPDFIIIRHNGLAPLAAKVGIPAFPLGDEHLPFGYQGIIRMGEALLEVLAHKKFGENLKRHVKLPYTKWWLDQEDPFILAKHPEILDEE</sequence>
<dbReference type="EMBL" id="CP003261">
    <property type="protein sequence ID" value="AGK97005.1"/>
    <property type="molecule type" value="Genomic_DNA"/>
</dbReference>
<feature type="domain" description="Nitrogenase/oxidoreductase component 1" evidence="1">
    <location>
        <begin position="78"/>
        <end position="475"/>
    </location>
</feature>
<reference evidence="2 3" key="1">
    <citation type="submission" date="2012-01" db="EMBL/GenBank/DDBJ databases">
        <title>Complete sequence of chromosome of Clostridium pasteurianum BC1.</title>
        <authorList>
            <consortium name="US DOE Joint Genome Institute"/>
            <person name="Lucas S."/>
            <person name="Han J."/>
            <person name="Lapidus A."/>
            <person name="Cheng J.-F."/>
            <person name="Goodwin L."/>
            <person name="Pitluck S."/>
            <person name="Peters L."/>
            <person name="Mikhailova N."/>
            <person name="Teshima H."/>
            <person name="Detter J.C."/>
            <person name="Han C."/>
            <person name="Tapia R."/>
            <person name="Land M."/>
            <person name="Hauser L."/>
            <person name="Kyrpides N."/>
            <person name="Ivanova N."/>
            <person name="Pagani I."/>
            <person name="Dunn J."/>
            <person name="Taghavi S."/>
            <person name="Francis A."/>
            <person name="van der Lelie D."/>
            <person name="Woyke T."/>
        </authorList>
    </citation>
    <scope>NUCLEOTIDE SEQUENCE [LARGE SCALE GENOMIC DNA]</scope>
    <source>
        <strain evidence="2 3">BC1</strain>
    </source>
</reference>
<dbReference type="KEGG" id="cpas:Clopa_2126"/>
<evidence type="ECO:0000313" key="2">
    <source>
        <dbReference type="EMBL" id="AGK97005.1"/>
    </source>
</evidence>
<gene>
    <name evidence="2" type="ORF">Clopa_2126</name>
</gene>
<dbReference type="HOGENOM" id="CLU_025876_3_0_9"/>
<accession>R4KBM8</accession>
<dbReference type="SUPFAM" id="SSF53807">
    <property type="entry name" value="Helical backbone' metal receptor"/>
    <property type="match status" value="1"/>
</dbReference>
<protein>
    <submittedName>
        <fullName evidence="2">Nitrogenase molybdenum-iron protein, alpha and beta chains</fullName>
    </submittedName>
</protein>
<dbReference type="InterPro" id="IPR000510">
    <property type="entry name" value="Nase/OxRdtase_comp1"/>
</dbReference>
<dbReference type="AlphaFoldDB" id="R4KBM8"/>
<dbReference type="Proteomes" id="UP000013523">
    <property type="component" value="Chromosome"/>
</dbReference>
<evidence type="ECO:0000259" key="1">
    <source>
        <dbReference type="Pfam" id="PF00148"/>
    </source>
</evidence>
<name>R4KBM8_CLOPA</name>
<evidence type="ECO:0000313" key="3">
    <source>
        <dbReference type="Proteomes" id="UP000013523"/>
    </source>
</evidence>
<dbReference type="eggNOG" id="COG2710">
    <property type="taxonomic scope" value="Bacteria"/>
</dbReference>
<dbReference type="InterPro" id="IPR049939">
    <property type="entry name" value="NifE-like"/>
</dbReference>
<proteinExistence type="predicted"/>
<dbReference type="PATRIC" id="fig|86416.3.peg.2100"/>
<dbReference type="PANTHER" id="PTHR42956:SF1">
    <property type="entry name" value="NITROGENASE IRON-MOLYBDENUM COFACTOR BIOSYNTHESIS PROTEIN NIFE"/>
    <property type="match status" value="1"/>
</dbReference>
<dbReference type="RefSeq" id="WP_015615313.1">
    <property type="nucleotide sequence ID" value="NC_021182.1"/>
</dbReference>
<dbReference type="PANTHER" id="PTHR42956">
    <property type="entry name" value="NITROGENASE IRON-MOLYBDENUM COFACTOR BIOSYNTHESIS PROTEIN NIFE"/>
    <property type="match status" value="1"/>
</dbReference>
<organism evidence="2 3">
    <name type="scientific">Clostridium pasteurianum BC1</name>
    <dbReference type="NCBI Taxonomy" id="86416"/>
    <lineage>
        <taxon>Bacteria</taxon>
        <taxon>Bacillati</taxon>
        <taxon>Bacillota</taxon>
        <taxon>Clostridia</taxon>
        <taxon>Eubacteriales</taxon>
        <taxon>Clostridiaceae</taxon>
        <taxon>Clostridium</taxon>
    </lineage>
</organism>